<feature type="domain" description="ATPase AAA-type core" evidence="2">
    <location>
        <begin position="210"/>
        <end position="284"/>
    </location>
</feature>
<dbReference type="AlphaFoldDB" id="A0A3D8IPF6"/>
<comment type="caution">
    <text evidence="3">The sequence shown here is derived from an EMBL/GenBank/DDBJ whole genome shotgun (WGS) entry which is preliminary data.</text>
</comment>
<dbReference type="Pfam" id="PF13175">
    <property type="entry name" value="AAA_15"/>
    <property type="match status" value="1"/>
</dbReference>
<dbReference type="PANTHER" id="PTHR43581">
    <property type="entry name" value="ATP/GTP PHOSPHATASE"/>
    <property type="match status" value="1"/>
</dbReference>
<name>A0A3D8IPF6_9HELI</name>
<dbReference type="PIRSF" id="PIRSF029347">
    <property type="entry name" value="RecF"/>
    <property type="match status" value="1"/>
</dbReference>
<dbReference type="GO" id="GO:0005524">
    <property type="term" value="F:ATP binding"/>
    <property type="evidence" value="ECO:0007669"/>
    <property type="project" value="InterPro"/>
</dbReference>
<organism evidence="3 4">
    <name type="scientific">Helicobacter didelphidarum</name>
    <dbReference type="NCBI Taxonomy" id="2040648"/>
    <lineage>
        <taxon>Bacteria</taxon>
        <taxon>Pseudomonadati</taxon>
        <taxon>Campylobacterota</taxon>
        <taxon>Epsilonproteobacteria</taxon>
        <taxon>Campylobacterales</taxon>
        <taxon>Helicobacteraceae</taxon>
        <taxon>Helicobacter</taxon>
    </lineage>
</organism>
<gene>
    <name evidence="3" type="ORF">CQA53_03400</name>
</gene>
<dbReference type="EMBL" id="NXLQ01000004">
    <property type="protein sequence ID" value="RDU66504.1"/>
    <property type="molecule type" value="Genomic_DNA"/>
</dbReference>
<accession>A0A3D8IPF6</accession>
<reference evidence="3 4" key="1">
    <citation type="submission" date="2018-04" db="EMBL/GenBank/DDBJ databases">
        <title>Novel Campyloabacter and Helicobacter Species and Strains.</title>
        <authorList>
            <person name="Mannion A.J."/>
            <person name="Shen Z."/>
            <person name="Fox J.G."/>
        </authorList>
    </citation>
    <scope>NUCLEOTIDE SEQUENCE [LARGE SCALE GENOMIC DNA]</scope>
    <source>
        <strain evidence="3 4">MIT 17-337</strain>
    </source>
</reference>
<dbReference type="InterPro" id="IPR051396">
    <property type="entry name" value="Bact_Antivir_Def_Nuclease"/>
</dbReference>
<evidence type="ECO:0000259" key="2">
    <source>
        <dbReference type="Pfam" id="PF13304"/>
    </source>
</evidence>
<dbReference type="GO" id="GO:0016887">
    <property type="term" value="F:ATP hydrolysis activity"/>
    <property type="evidence" value="ECO:0007669"/>
    <property type="project" value="InterPro"/>
</dbReference>
<dbReference type="CDD" id="cd00267">
    <property type="entry name" value="ABC_ATPase"/>
    <property type="match status" value="1"/>
</dbReference>
<dbReference type="Pfam" id="PF13304">
    <property type="entry name" value="AAA_21"/>
    <property type="match status" value="1"/>
</dbReference>
<dbReference type="InterPro" id="IPR003959">
    <property type="entry name" value="ATPase_AAA_core"/>
</dbReference>
<dbReference type="InterPro" id="IPR027417">
    <property type="entry name" value="P-loop_NTPase"/>
</dbReference>
<sequence length="331" mass="38619">MEYIMIEDIIINNFRAIKHLELKGFKKINIFVGKANIGKTSVLEAIYVYLRANPEAIFPISESRNMLNEEDCFEGFFYNYDLTTDIVLVSGSNTLKISPNKNIEHFTLVDIGQRLNINGLSFEINKQKMSIVKTKPREFNLNIKRDNKTPIKYEKTEFISSAYSVREKILIVNLKDIIESKEKRKQLEKVCKDFSKDIVTLRFSANKIMVEQENLSHDISLRLMGNGFQSYITILVAILANCKYIIIDEIENGLHFESIALLLRAMLHAKDVQFFVTTHNEEFLKKLNEVLEQDENIAIFNLYRKDEELKAIHYSQEDFILNIEQNNEIRD</sequence>
<feature type="domain" description="Endonuclease GajA/Old nuclease/RecF-like AAA" evidence="1">
    <location>
        <begin position="5"/>
        <end position="196"/>
    </location>
</feature>
<dbReference type="Proteomes" id="UP000256379">
    <property type="component" value="Unassembled WGS sequence"/>
</dbReference>
<dbReference type="InterPro" id="IPR041685">
    <property type="entry name" value="AAA_GajA/Old/RecF-like"/>
</dbReference>
<evidence type="ECO:0000259" key="1">
    <source>
        <dbReference type="Pfam" id="PF13175"/>
    </source>
</evidence>
<dbReference type="SUPFAM" id="SSF52540">
    <property type="entry name" value="P-loop containing nucleoside triphosphate hydrolases"/>
    <property type="match status" value="1"/>
</dbReference>
<evidence type="ECO:0000313" key="3">
    <source>
        <dbReference type="EMBL" id="RDU66504.1"/>
    </source>
</evidence>
<proteinExistence type="predicted"/>
<evidence type="ECO:0000313" key="4">
    <source>
        <dbReference type="Proteomes" id="UP000256379"/>
    </source>
</evidence>
<protein>
    <submittedName>
        <fullName evidence="3">ATPase</fullName>
    </submittedName>
</protein>
<dbReference type="Gene3D" id="3.40.50.300">
    <property type="entry name" value="P-loop containing nucleotide triphosphate hydrolases"/>
    <property type="match status" value="1"/>
</dbReference>
<keyword evidence="4" id="KW-1185">Reference proteome</keyword>
<dbReference type="PANTHER" id="PTHR43581:SF4">
    <property type="entry name" value="ATP_GTP PHOSPHATASE"/>
    <property type="match status" value="1"/>
</dbReference>
<dbReference type="InterPro" id="IPR014555">
    <property type="entry name" value="RecF-like"/>
</dbReference>
<dbReference type="OrthoDB" id="5329090at2"/>